<name>A0A915E071_9BILA</name>
<feature type="domain" description="CCR4-NOT transcription complex subunit 1 TTP binding" evidence="2">
    <location>
        <begin position="552"/>
        <end position="658"/>
    </location>
</feature>
<dbReference type="WBParaSite" id="jg24525">
    <property type="protein sequence ID" value="jg24525"/>
    <property type="gene ID" value="jg24525"/>
</dbReference>
<dbReference type="GO" id="GO:0060090">
    <property type="term" value="F:molecular adaptor activity"/>
    <property type="evidence" value="ECO:0007669"/>
    <property type="project" value="TreeGrafter"/>
</dbReference>
<dbReference type="GO" id="GO:0000288">
    <property type="term" value="P:nuclear-transcribed mRNA catabolic process, deadenylation-dependent decay"/>
    <property type="evidence" value="ECO:0007669"/>
    <property type="project" value="TreeGrafter"/>
</dbReference>
<dbReference type="Gene3D" id="1.25.40.840">
    <property type="entry name" value="CCR4-NOT transcription complex subunit 1 TTP binding domain"/>
    <property type="match status" value="1"/>
</dbReference>
<evidence type="ECO:0000256" key="1">
    <source>
        <dbReference type="SAM" id="MobiDB-lite"/>
    </source>
</evidence>
<evidence type="ECO:0000259" key="3">
    <source>
        <dbReference type="Pfam" id="PF16418"/>
    </source>
</evidence>
<dbReference type="InterPro" id="IPR032194">
    <property type="entry name" value="CNOT1_HEAT"/>
</dbReference>
<dbReference type="Pfam" id="PF16418">
    <property type="entry name" value="CNOT1_HEAT"/>
    <property type="match status" value="1"/>
</dbReference>
<organism evidence="4 5">
    <name type="scientific">Ditylenchus dipsaci</name>
    <dbReference type="NCBI Taxonomy" id="166011"/>
    <lineage>
        <taxon>Eukaryota</taxon>
        <taxon>Metazoa</taxon>
        <taxon>Ecdysozoa</taxon>
        <taxon>Nematoda</taxon>
        <taxon>Chromadorea</taxon>
        <taxon>Rhabditida</taxon>
        <taxon>Tylenchina</taxon>
        <taxon>Tylenchomorpha</taxon>
        <taxon>Sphaerularioidea</taxon>
        <taxon>Anguinidae</taxon>
        <taxon>Anguininae</taxon>
        <taxon>Ditylenchus</taxon>
    </lineage>
</organism>
<dbReference type="InterPro" id="IPR032193">
    <property type="entry name" value="CNOT1_TTP_bind"/>
</dbReference>
<feature type="compositionally biased region" description="Low complexity" evidence="1">
    <location>
        <begin position="500"/>
        <end position="514"/>
    </location>
</feature>
<dbReference type="GO" id="GO:0030015">
    <property type="term" value="C:CCR4-NOT core complex"/>
    <property type="evidence" value="ECO:0007669"/>
    <property type="project" value="InterPro"/>
</dbReference>
<dbReference type="Proteomes" id="UP000887574">
    <property type="component" value="Unplaced"/>
</dbReference>
<protein>
    <submittedName>
        <fullName evidence="5">Uncharacterized protein</fullName>
    </submittedName>
</protein>
<dbReference type="Pfam" id="PF16417">
    <property type="entry name" value="CNOT1_TTP_bind"/>
    <property type="match status" value="1"/>
</dbReference>
<evidence type="ECO:0000313" key="4">
    <source>
        <dbReference type="Proteomes" id="UP000887574"/>
    </source>
</evidence>
<dbReference type="PANTHER" id="PTHR13162:SF8">
    <property type="entry name" value="CCR4-NOT TRANSCRIPTION COMPLEX SUBUNIT 1"/>
    <property type="match status" value="1"/>
</dbReference>
<reference evidence="5" key="1">
    <citation type="submission" date="2022-11" db="UniProtKB">
        <authorList>
            <consortium name="WormBaseParasite"/>
        </authorList>
    </citation>
    <scope>IDENTIFICATION</scope>
</reference>
<feature type="region of interest" description="Disordered" evidence="1">
    <location>
        <begin position="480"/>
        <end position="518"/>
    </location>
</feature>
<accession>A0A915E071</accession>
<feature type="domain" description="CCR4-NOT transcription complex subunit 1 HEAT repeat" evidence="3">
    <location>
        <begin position="380"/>
        <end position="453"/>
    </location>
</feature>
<dbReference type="AlphaFoldDB" id="A0A915E071"/>
<dbReference type="InterPro" id="IPR038535">
    <property type="entry name" value="CNOT1_TTP_bind_sf"/>
</dbReference>
<dbReference type="GO" id="GO:0000932">
    <property type="term" value="C:P-body"/>
    <property type="evidence" value="ECO:0007669"/>
    <property type="project" value="TreeGrafter"/>
</dbReference>
<dbReference type="PANTHER" id="PTHR13162">
    <property type="entry name" value="CCR4-NOT TRANSCRIPTION COMPLEX"/>
    <property type="match status" value="1"/>
</dbReference>
<evidence type="ECO:0000259" key="2">
    <source>
        <dbReference type="Pfam" id="PF16417"/>
    </source>
</evidence>
<proteinExistence type="predicted"/>
<evidence type="ECO:0000313" key="5">
    <source>
        <dbReference type="WBParaSite" id="jg24525"/>
    </source>
</evidence>
<keyword evidence="4" id="KW-1185">Reference proteome</keyword>
<dbReference type="InterPro" id="IPR040398">
    <property type="entry name" value="Not1"/>
</dbReference>
<feature type="compositionally biased region" description="Polar residues" evidence="1">
    <location>
        <begin position="480"/>
        <end position="492"/>
    </location>
</feature>
<sequence>MEGDSIGLDKKNIASISDLCRACVSDTQLSDNNSIKSTPVTCDNHQLQRLDFQHQVDLEESDFEFVMDTLARENINEMVRQIQELGPSFTSSIDSCQQNLQSIVGDGQLDEQLVARLISVMIATPNRGDSGATAPGGWDSIASTGSMPSMNSPSLPWNGSVFVAAIHNLAPSLSWSDVVAHLDHPYFSVPSKQALQLLTQIIVEGVENHSFPINHIYRLWNGNKAGQLSWMIQIVQNPEIFYVLDQQHRPVNCGCLKVMPDEGTRSCAQWKCLDLVEVLFRLSEVSSLATTVYNLLKTPGPMATCPDLLFLGIVQISLAMSQLRVHILKQLVGQLLTNTPSDYPQRNGHILCAKCGGPESVDKDIGDCSRAKTKWSGGTVNLQQFPFVIDLACLASRRDFLKLDKFLEDKLSEHGDLFAQQLCQYIKRRCPGLSSTNNPIPTDTFQLMFTVLQSRANTSSLISSELTQLYQQMRSGSVSAQGSGLAPSSTYRDTPPWPPSATNQSSVAAANQQQPPTMMGFTGPRGLAMKTGVMPALGTSNQPMEFGENLENAVFSDEVQEEANSYFQQIYSPAGRMSVNDFITKLKLFRDSHNQRGKELLMCVLKNLFDEYRFFQEYPDRELRTTAEVYGGIIRENIVMNIHFATAVRKVVEALQSEPMQPCGTLE</sequence>
<dbReference type="GO" id="GO:0017148">
    <property type="term" value="P:negative regulation of translation"/>
    <property type="evidence" value="ECO:0007669"/>
    <property type="project" value="InterPro"/>
</dbReference>